<feature type="transmembrane region" description="Helical" evidence="12">
    <location>
        <begin position="404"/>
        <end position="422"/>
    </location>
</feature>
<evidence type="ECO:0000256" key="2">
    <source>
        <dbReference type="ARBA" id="ARBA00006513"/>
    </source>
</evidence>
<feature type="transmembrane region" description="Helical" evidence="12">
    <location>
        <begin position="683"/>
        <end position="702"/>
    </location>
</feature>
<feature type="transmembrane region" description="Helical" evidence="12">
    <location>
        <begin position="276"/>
        <end position="296"/>
    </location>
</feature>
<keyword evidence="9 12" id="KW-0472">Membrane</keyword>
<gene>
    <name evidence="13" type="ORF">OFUS_LOCUS4317</name>
</gene>
<dbReference type="EMBL" id="CAIIXF020000002">
    <property type="protein sequence ID" value="CAH1777254.1"/>
    <property type="molecule type" value="Genomic_DNA"/>
</dbReference>
<evidence type="ECO:0000256" key="4">
    <source>
        <dbReference type="ARBA" id="ARBA00022475"/>
    </source>
</evidence>
<evidence type="ECO:0000256" key="6">
    <source>
        <dbReference type="ARBA" id="ARBA00022781"/>
    </source>
</evidence>
<feature type="transmembrane region" description="Helical" evidence="12">
    <location>
        <begin position="642"/>
        <end position="663"/>
    </location>
</feature>
<comment type="similarity">
    <text evidence="2">Belongs to the otopetrin family.</text>
</comment>
<dbReference type="PANTHER" id="PTHR21522">
    <property type="entry name" value="PROTON CHANNEL OTOP"/>
    <property type="match status" value="1"/>
</dbReference>
<evidence type="ECO:0000256" key="11">
    <source>
        <dbReference type="SAM" id="MobiDB-lite"/>
    </source>
</evidence>
<dbReference type="GO" id="GO:0015252">
    <property type="term" value="F:proton channel activity"/>
    <property type="evidence" value="ECO:0007669"/>
    <property type="project" value="InterPro"/>
</dbReference>
<feature type="transmembrane region" description="Helical" evidence="12">
    <location>
        <begin position="239"/>
        <end position="264"/>
    </location>
</feature>
<feature type="transmembrane region" description="Helical" evidence="12">
    <location>
        <begin position="334"/>
        <end position="350"/>
    </location>
</feature>
<feature type="compositionally biased region" description="Polar residues" evidence="11">
    <location>
        <begin position="111"/>
        <end position="130"/>
    </location>
</feature>
<organism evidence="13 14">
    <name type="scientific">Owenia fusiformis</name>
    <name type="common">Polychaete worm</name>
    <dbReference type="NCBI Taxonomy" id="6347"/>
    <lineage>
        <taxon>Eukaryota</taxon>
        <taxon>Metazoa</taxon>
        <taxon>Spiralia</taxon>
        <taxon>Lophotrochozoa</taxon>
        <taxon>Annelida</taxon>
        <taxon>Polychaeta</taxon>
        <taxon>Sedentaria</taxon>
        <taxon>Canalipalpata</taxon>
        <taxon>Sabellida</taxon>
        <taxon>Oweniida</taxon>
        <taxon>Oweniidae</taxon>
        <taxon>Owenia</taxon>
    </lineage>
</organism>
<feature type="transmembrane region" description="Helical" evidence="12">
    <location>
        <begin position="540"/>
        <end position="561"/>
    </location>
</feature>
<feature type="compositionally biased region" description="Low complexity" evidence="11">
    <location>
        <begin position="131"/>
        <end position="144"/>
    </location>
</feature>
<evidence type="ECO:0000313" key="14">
    <source>
        <dbReference type="Proteomes" id="UP000749559"/>
    </source>
</evidence>
<evidence type="ECO:0000256" key="3">
    <source>
        <dbReference type="ARBA" id="ARBA00022448"/>
    </source>
</evidence>
<evidence type="ECO:0000256" key="10">
    <source>
        <dbReference type="ARBA" id="ARBA00023303"/>
    </source>
</evidence>
<proteinExistence type="inferred from homology"/>
<name>A0A8J1TG91_OWEFU</name>
<dbReference type="Proteomes" id="UP000749559">
    <property type="component" value="Unassembled WGS sequence"/>
</dbReference>
<evidence type="ECO:0000256" key="9">
    <source>
        <dbReference type="ARBA" id="ARBA00023136"/>
    </source>
</evidence>
<reference evidence="13" key="1">
    <citation type="submission" date="2022-03" db="EMBL/GenBank/DDBJ databases">
        <authorList>
            <person name="Martin C."/>
        </authorList>
    </citation>
    <scope>NUCLEOTIDE SEQUENCE</scope>
</reference>
<protein>
    <submittedName>
        <fullName evidence="13">Uncharacterized protein</fullName>
    </submittedName>
</protein>
<evidence type="ECO:0000256" key="5">
    <source>
        <dbReference type="ARBA" id="ARBA00022692"/>
    </source>
</evidence>
<dbReference type="AlphaFoldDB" id="A0A8J1TG91"/>
<keyword evidence="14" id="KW-1185">Reference proteome</keyword>
<evidence type="ECO:0000256" key="7">
    <source>
        <dbReference type="ARBA" id="ARBA00022989"/>
    </source>
</evidence>
<comment type="subcellular location">
    <subcellularLocation>
        <location evidence="1">Cell membrane</location>
        <topology evidence="1">Multi-pass membrane protein</topology>
    </subcellularLocation>
</comment>
<keyword evidence="6" id="KW-0375">Hydrogen ion transport</keyword>
<dbReference type="OrthoDB" id="6429739at2759"/>
<feature type="transmembrane region" description="Helical" evidence="12">
    <location>
        <begin position="485"/>
        <end position="506"/>
    </location>
</feature>
<evidence type="ECO:0000256" key="1">
    <source>
        <dbReference type="ARBA" id="ARBA00004651"/>
    </source>
</evidence>
<evidence type="ECO:0000256" key="8">
    <source>
        <dbReference type="ARBA" id="ARBA00023065"/>
    </source>
</evidence>
<keyword evidence="4" id="KW-1003">Cell membrane</keyword>
<evidence type="ECO:0000256" key="12">
    <source>
        <dbReference type="SAM" id="Phobius"/>
    </source>
</evidence>
<feature type="compositionally biased region" description="Acidic residues" evidence="11">
    <location>
        <begin position="70"/>
        <end position="85"/>
    </location>
</feature>
<keyword evidence="10" id="KW-0407">Ion channel</keyword>
<feature type="transmembrane region" description="Helical" evidence="12">
    <location>
        <begin position="714"/>
        <end position="734"/>
    </location>
</feature>
<dbReference type="InterPro" id="IPR004878">
    <property type="entry name" value="Otopetrin"/>
</dbReference>
<evidence type="ECO:0000313" key="13">
    <source>
        <dbReference type="EMBL" id="CAH1777254.1"/>
    </source>
</evidence>
<keyword evidence="5 12" id="KW-0812">Transmembrane</keyword>
<feature type="transmembrane region" description="Helical" evidence="12">
    <location>
        <begin position="370"/>
        <end position="392"/>
    </location>
</feature>
<dbReference type="GO" id="GO:0005886">
    <property type="term" value="C:plasma membrane"/>
    <property type="evidence" value="ECO:0007669"/>
    <property type="project" value="UniProtKB-SubCell"/>
</dbReference>
<feature type="transmembrane region" description="Helical" evidence="12">
    <location>
        <begin position="612"/>
        <end position="636"/>
    </location>
</feature>
<keyword evidence="8" id="KW-0406">Ion transport</keyword>
<feature type="transmembrane region" description="Helical" evidence="12">
    <location>
        <begin position="567"/>
        <end position="591"/>
    </location>
</feature>
<dbReference type="Pfam" id="PF03189">
    <property type="entry name" value="Otopetrin"/>
    <property type="match status" value="1"/>
</dbReference>
<comment type="caution">
    <text evidence="13">The sequence shown here is derived from an EMBL/GenBank/DDBJ whole genome shotgun (WGS) entry which is preliminary data.</text>
</comment>
<accession>A0A8J1TG91</accession>
<sequence length="755" mass="84687">MSEQDSSSSLEGINNLNQIHSLVRFEDSDEITDFDSDIFETELDSGLERELSEPEALAYPNFGDNVNLQDYEETSDSEDSLDDDQGNNNGATSTSSSSDSESDGTQIWVPSVNQKTPTSTLKNSPHSISAVQSPVSPGSVSQTVFLPPVPPQPSRHSIISHNSTTGRYETVIVEDEMDLVPNGDSGTSSISNNESPDNISALEQPVIQFPPPPPQVNGGHRVQHHTDPHTQREQFSSSLYNILSGLYAVFIIIIGVVLPIGEIFAERITANYFEGFYIYLYGLSIIFLSYVYIYLLQNNTWKRGRKKSHCDSLLGKPKWKKVEIDEVSKNTGSFYLRLGAVVFGIASMIHDGLWFGQFFEHGFHSECNELILGIRPILHLVFTFIQLYFIFLNSKMCIHRYKHLARFGLMHMIATNICVWLRNVIRETVRDVQIYQRSNIAAVAMTINQTEASTVTFENITESHQHTECDHHDIFGDVVDKSSAYLYPCTIVYSIICAGILYVIWLNIGKTIATSRGVQSEQIERKLVLHVDCNASHRGLFCGIFILLATVITIITFLIFINKAEYINTAVLMVHIIEIVIYMLTSIAVFAACSAMRHLYYDYYRYITLDEILLLVSQTGVFLAAIFSLLAAIYSYDTIGGVLILATSCLVLIQSAAQTVLVLSGLRRFTGISDTTQRPGRQFVTFLLVANVALCGLCMMETVRSSVNPVQQEFYGYLVWSIILHVSIPLQIFYRFHSAVCLANIWKNAYKPKQL</sequence>
<feature type="region of interest" description="Disordered" evidence="11">
    <location>
        <begin position="43"/>
        <end position="160"/>
    </location>
</feature>
<keyword evidence="3" id="KW-0813">Transport</keyword>
<dbReference type="PANTHER" id="PTHR21522:SF32">
    <property type="entry name" value="OTOPETRIN-2"/>
    <property type="match status" value="1"/>
</dbReference>
<keyword evidence="7 12" id="KW-1133">Transmembrane helix</keyword>